<protein>
    <recommendedName>
        <fullName evidence="3">Xylanolytic transcriptional activator regulatory domain-containing protein</fullName>
    </recommendedName>
</protein>
<dbReference type="OrthoDB" id="2428527at2759"/>
<dbReference type="KEGG" id="tasa:A1Q1_07983"/>
<dbReference type="AlphaFoldDB" id="J5R5P0"/>
<dbReference type="SMART" id="SM00906">
    <property type="entry name" value="Fungal_trans"/>
    <property type="match status" value="1"/>
</dbReference>
<organism evidence="4 5">
    <name type="scientific">Trichosporon asahii var. asahii (strain ATCC 90039 / CBS 2479 / JCM 2466 / KCTC 7840 / NBRC 103889/ NCYC 2677 / UAMH 7654)</name>
    <name type="common">Yeast</name>
    <dbReference type="NCBI Taxonomy" id="1186058"/>
    <lineage>
        <taxon>Eukaryota</taxon>
        <taxon>Fungi</taxon>
        <taxon>Dikarya</taxon>
        <taxon>Basidiomycota</taxon>
        <taxon>Agaricomycotina</taxon>
        <taxon>Tremellomycetes</taxon>
        <taxon>Trichosporonales</taxon>
        <taxon>Trichosporonaceae</taxon>
        <taxon>Trichosporon</taxon>
    </lineage>
</organism>
<comment type="caution">
    <text evidence="4">The sequence shown here is derived from an EMBL/GenBank/DDBJ whole genome shotgun (WGS) entry which is preliminary data.</text>
</comment>
<dbReference type="GO" id="GO:0008270">
    <property type="term" value="F:zinc ion binding"/>
    <property type="evidence" value="ECO:0007669"/>
    <property type="project" value="InterPro"/>
</dbReference>
<dbReference type="PANTHER" id="PTHR47783">
    <property type="entry name" value="ZN(II)2CYS6 TRANSCRIPTION FACTOR (EUROFUNG)-RELATED"/>
    <property type="match status" value="1"/>
</dbReference>
<reference evidence="4 5" key="1">
    <citation type="journal article" date="2012" name="Eukaryot. Cell">
        <title>Draft genome sequence of CBS 2479, the standard type strain of Trichosporon asahii.</title>
        <authorList>
            <person name="Yang R.Y."/>
            <person name="Li H.T."/>
            <person name="Zhu H."/>
            <person name="Zhou G.P."/>
            <person name="Wang M."/>
            <person name="Wang L."/>
        </authorList>
    </citation>
    <scope>NUCLEOTIDE SEQUENCE [LARGE SCALE GENOMIC DNA]</scope>
    <source>
        <strain evidence="5">ATCC 90039 / CBS 2479 / JCM 2466 / KCTC 7840 / NCYC 2677 / UAMH 7654</strain>
    </source>
</reference>
<feature type="region of interest" description="Disordered" evidence="2">
    <location>
        <begin position="27"/>
        <end position="58"/>
    </location>
</feature>
<feature type="region of interest" description="Disordered" evidence="2">
    <location>
        <begin position="400"/>
        <end position="461"/>
    </location>
</feature>
<evidence type="ECO:0000313" key="4">
    <source>
        <dbReference type="EMBL" id="EJT50833.1"/>
    </source>
</evidence>
<feature type="compositionally biased region" description="Basic and acidic residues" evidence="2">
    <location>
        <begin position="429"/>
        <end position="450"/>
    </location>
</feature>
<name>J5R5P0_TRIAS</name>
<feature type="compositionally biased region" description="Low complexity" evidence="2">
    <location>
        <begin position="33"/>
        <end position="42"/>
    </location>
</feature>
<dbReference type="GO" id="GO:0006351">
    <property type="term" value="P:DNA-templated transcription"/>
    <property type="evidence" value="ECO:0007669"/>
    <property type="project" value="InterPro"/>
</dbReference>
<proteinExistence type="predicted"/>
<evidence type="ECO:0000256" key="2">
    <source>
        <dbReference type="SAM" id="MobiDB-lite"/>
    </source>
</evidence>
<dbReference type="Pfam" id="PF04082">
    <property type="entry name" value="Fungal_trans"/>
    <property type="match status" value="1"/>
</dbReference>
<dbReference type="EMBL" id="ALBS01000086">
    <property type="protein sequence ID" value="EJT50833.1"/>
    <property type="molecule type" value="Genomic_DNA"/>
</dbReference>
<dbReference type="GeneID" id="25991495"/>
<dbReference type="Proteomes" id="UP000002748">
    <property type="component" value="Unassembled WGS sequence"/>
</dbReference>
<gene>
    <name evidence="4" type="ORF">A1Q1_07983</name>
</gene>
<keyword evidence="1" id="KW-0539">Nucleus</keyword>
<dbReference type="InterPro" id="IPR007219">
    <property type="entry name" value="XnlR_reg_dom"/>
</dbReference>
<feature type="domain" description="Xylanolytic transcriptional activator regulatory" evidence="3">
    <location>
        <begin position="224"/>
        <end position="298"/>
    </location>
</feature>
<evidence type="ECO:0000256" key="1">
    <source>
        <dbReference type="ARBA" id="ARBA00023242"/>
    </source>
</evidence>
<dbReference type="HOGENOM" id="CLU_383193_0_0_1"/>
<feature type="region of interest" description="Disordered" evidence="2">
    <location>
        <begin position="550"/>
        <end position="589"/>
    </location>
</feature>
<evidence type="ECO:0000313" key="5">
    <source>
        <dbReference type="Proteomes" id="UP000002748"/>
    </source>
</evidence>
<accession>J5R5P0</accession>
<feature type="compositionally biased region" description="Basic and acidic residues" evidence="2">
    <location>
        <begin position="560"/>
        <end position="569"/>
    </location>
</feature>
<sequence>MFGNGAGQGPVNPTDFIWAVSSRLPVVEEASPDRSTTSDPSPVAMDPSRPRSQNQGRTVKVSWYRPHGKTAIAPGLKKVTLKVRVNTPSGEATTPSAALNGSASELFAPDGFPATPVMLHLLDVFRVHFGAQFPLVAELGLEAGVENRTASLFLLLAIGAIAARFSKHPLVALPELQPHEYGKVFYARAKAMVGTMLGFPSREAIIAFVLLAHLGFSEDSESEVWMFTGLAVRMSVDFGLHLTPPPESAMSERDRRLNRLTFWSVLLMDYALSFGVGRQTAFRPEDITQTLPSEDDISGAEGARSPFPYAARMMLSYGPLINALNRGYAPGYGGTKVETARAAAIKEYARLPADMQWNVGNLQAQNRARQGSIFLHLHLWMHTILASEYLTGTDLLARRPGKGSGSGSGSKPPSASSDGGNLHPSSAERTAKEVREKGTEKGTEKEKEKGGLSVNGTSVGAMTPNTAAASNLWRHSVRTIGDILVLSDIINPFMYFALPFVNQAWFVAGCCYVKEIEEARAGLSAAPSRAASPVPEIHVSEALDLRSAAVESTEAAGQSDQKEKDGDEKEKEEEDGESSGSESADSRPNVDLSRALLTSVATTNISTLQQGLQKLATYWYGAEWIAGTLRQRIEGIHDVDLGLVRENFASFYSLPDAGIAGVPHARADVDQATRTPAAGQVAAFSGGFTGDLGGFLSLPFDLESGPVTEQEVAIDQVLPHWG</sequence>
<dbReference type="CDD" id="cd12148">
    <property type="entry name" value="fungal_TF_MHR"/>
    <property type="match status" value="1"/>
</dbReference>
<dbReference type="VEuPathDB" id="FungiDB:A1Q1_07983"/>
<dbReference type="GO" id="GO:0003677">
    <property type="term" value="F:DNA binding"/>
    <property type="evidence" value="ECO:0007669"/>
    <property type="project" value="InterPro"/>
</dbReference>
<dbReference type="PANTHER" id="PTHR47783:SF1">
    <property type="entry name" value="ZN(II)2CYS6 TRANSCRIPTION FACTOR (EUROFUNG)"/>
    <property type="match status" value="1"/>
</dbReference>
<feature type="compositionally biased region" description="Low complexity" evidence="2">
    <location>
        <begin position="409"/>
        <end position="420"/>
    </location>
</feature>
<evidence type="ECO:0000259" key="3">
    <source>
        <dbReference type="SMART" id="SM00906"/>
    </source>
</evidence>
<dbReference type="RefSeq" id="XP_014181644.1">
    <property type="nucleotide sequence ID" value="XM_014326169.1"/>
</dbReference>